<proteinExistence type="predicted"/>
<dbReference type="CDD" id="cd17748">
    <property type="entry name" value="BRCT_DNA_ligase_like"/>
    <property type="match status" value="1"/>
</dbReference>
<feature type="compositionally biased region" description="Basic and acidic residues" evidence="1">
    <location>
        <begin position="959"/>
        <end position="979"/>
    </location>
</feature>
<feature type="region of interest" description="Disordered" evidence="1">
    <location>
        <begin position="943"/>
        <end position="983"/>
    </location>
</feature>
<evidence type="ECO:0000313" key="3">
    <source>
        <dbReference type="Proteomes" id="UP000245802"/>
    </source>
</evidence>
<dbReference type="Proteomes" id="UP000245802">
    <property type="component" value="Chromosome"/>
</dbReference>
<dbReference type="SUPFAM" id="SSF48371">
    <property type="entry name" value="ARM repeat"/>
    <property type="match status" value="1"/>
</dbReference>
<gene>
    <name evidence="2" type="ORF">C1280_05200</name>
</gene>
<dbReference type="EMBL" id="CP025958">
    <property type="protein sequence ID" value="AWM36476.1"/>
    <property type="molecule type" value="Genomic_DNA"/>
</dbReference>
<dbReference type="Gene3D" id="3.40.50.10190">
    <property type="entry name" value="BRCT domain"/>
    <property type="match status" value="1"/>
</dbReference>
<evidence type="ECO:0000256" key="1">
    <source>
        <dbReference type="SAM" id="MobiDB-lite"/>
    </source>
</evidence>
<dbReference type="KEGG" id="gog:C1280_05200"/>
<sequence>MAATLTLDDVRKAWDARDPRLITLIEQLCNEPVPPPETPVRDGALTFDKFLAHLRDWRYKQKSKEEQAHYRVETLKALEAPDAEVPLADKLKVHEVIWALWESNDPLARDYLLRIVARVPLVYGPWKALKKIFKESEAKNDTEVYGAVAARLDMAHAGAAHGKQVSGATVAYLVRRAWRYLRRVGLHLPATYPDVACEFLVNYTDDVRLNGTWVFNHILFHDSKKYGRSNFRFGYRDKTADPTNLKHRAYGDTWKRSHRPLFSLLERAKSDAVRDFATTALKTDFRQVLRDTEPAWVVRLVAVPSRAIHDFIVWLLQNVPQFEQSAFRALGLHDAVLRLFESPSADARKYAANYARTHARDLPLGELIRLANNDNDDVRKLATDLLGEKDPRTGVGLDAWGQLLETPHGHKFAADSITKHFGANELTPEWFQGRLLSRSDDAFEFAKKLLPKTHDPKVLGAPFFIQLLRKADPDGNSEIADRVAEYATEQLGKFDLNAVPQDQLHWLALLPASSGGVDDWLERGKLKPQTIGTDFLKALAFAPDWDAAPWLAAFKAANGQWAKELSFDEGRAQRVLRWFADVRKFANPELGLDWLLRVAARSEPMYHDFASDRLIRTFVPAEFAPHDAPPATGAAPVGTTAAAGGPVDLGKASFCFTGTLANITAKDAEARVKGANGTVAANVSPKLHYLVVGDSGSPFLGQGQKGAKYIKAEELNANGANISIISETMFLQMLSGQQVTASGDAVARGCERLWQLVVAPGPADAPVGKFAREYLRKHHPNIAQKLTDKPVDPGAEVPASFLTLERVLPLFSESRKPLREFALELAGWEFARWNPGVDHLVALADIPFMDVRRFVAKSLLAEDTPQTRPFRLDPAKLEPSAVYRFCESNDEETRALGMELINRLPKLRVPEELFRLSESPDRKVRAFVIRALWTVYRDRGLTPDWKPPLPPKPTVGAKAKKDAEKAAANRGEGVPHRPETWPAEKPTLSAFLRRILFELPPGRPEKSRDAVEDTDPNDPNAQKPDKVVSVKPLPARRAKLDLIEVMRDLGLEDKAFGGGILPLLDEFMLSRGVSERAACLVAVTRIRHKYPEFKKGSE</sequence>
<dbReference type="OrthoDB" id="2942229at2"/>
<feature type="region of interest" description="Disordered" evidence="1">
    <location>
        <begin position="1001"/>
        <end position="1027"/>
    </location>
</feature>
<accession>A0A2Z3GYS3</accession>
<dbReference type="AlphaFoldDB" id="A0A2Z3GYS3"/>
<name>A0A2Z3GYS3_9BACT</name>
<keyword evidence="3" id="KW-1185">Reference proteome</keyword>
<protein>
    <submittedName>
        <fullName evidence="2">Uncharacterized protein</fullName>
    </submittedName>
</protein>
<reference evidence="2 3" key="1">
    <citation type="submission" date="2018-01" db="EMBL/GenBank/DDBJ databases">
        <title>G. obscuriglobus.</title>
        <authorList>
            <person name="Franke J."/>
            <person name="Blomberg W."/>
            <person name="Selmecki A."/>
        </authorList>
    </citation>
    <scope>NUCLEOTIDE SEQUENCE [LARGE SCALE GENOMIC DNA]</scope>
    <source>
        <strain evidence="2 3">DSM 5831</strain>
    </source>
</reference>
<dbReference type="InterPro" id="IPR036420">
    <property type="entry name" value="BRCT_dom_sf"/>
</dbReference>
<dbReference type="SUPFAM" id="SSF52113">
    <property type="entry name" value="BRCT domain"/>
    <property type="match status" value="1"/>
</dbReference>
<dbReference type="RefSeq" id="WP_010045835.1">
    <property type="nucleotide sequence ID" value="NZ_CP025958.1"/>
</dbReference>
<organism evidence="2 3">
    <name type="scientific">Gemmata obscuriglobus</name>
    <dbReference type="NCBI Taxonomy" id="114"/>
    <lineage>
        <taxon>Bacteria</taxon>
        <taxon>Pseudomonadati</taxon>
        <taxon>Planctomycetota</taxon>
        <taxon>Planctomycetia</taxon>
        <taxon>Gemmatales</taxon>
        <taxon>Gemmataceae</taxon>
        <taxon>Gemmata</taxon>
    </lineage>
</organism>
<evidence type="ECO:0000313" key="2">
    <source>
        <dbReference type="EMBL" id="AWM36476.1"/>
    </source>
</evidence>
<dbReference type="InterPro" id="IPR016024">
    <property type="entry name" value="ARM-type_fold"/>
</dbReference>